<name>A0A238VZS8_9RHOB</name>
<dbReference type="PROSITE" id="PS51898">
    <property type="entry name" value="TYR_RECOMBINASE"/>
    <property type="match status" value="1"/>
</dbReference>
<dbReference type="InterPro" id="IPR011010">
    <property type="entry name" value="DNA_brk_join_enz"/>
</dbReference>
<evidence type="ECO:0000313" key="3">
    <source>
        <dbReference type="EMBL" id="SNR39766.1"/>
    </source>
</evidence>
<dbReference type="InterPro" id="IPR002104">
    <property type="entry name" value="Integrase_catalytic"/>
</dbReference>
<dbReference type="GO" id="GO:0015074">
    <property type="term" value="P:DNA integration"/>
    <property type="evidence" value="ECO:0007669"/>
    <property type="project" value="InterPro"/>
</dbReference>
<dbReference type="InterPro" id="IPR013762">
    <property type="entry name" value="Integrase-like_cat_sf"/>
</dbReference>
<dbReference type="GO" id="GO:0006310">
    <property type="term" value="P:DNA recombination"/>
    <property type="evidence" value="ECO:0007669"/>
    <property type="project" value="UniProtKB-KW"/>
</dbReference>
<dbReference type="InterPro" id="IPR048120">
    <property type="entry name" value="Integrase-like"/>
</dbReference>
<dbReference type="Proteomes" id="UP000198417">
    <property type="component" value="Unassembled WGS sequence"/>
</dbReference>
<dbReference type="NCBIfam" id="NF041502">
    <property type="entry name" value="integrase_1"/>
    <property type="match status" value="1"/>
</dbReference>
<evidence type="ECO:0000259" key="2">
    <source>
        <dbReference type="PROSITE" id="PS51898"/>
    </source>
</evidence>
<reference evidence="3 4" key="1">
    <citation type="submission" date="2017-06" db="EMBL/GenBank/DDBJ databases">
        <authorList>
            <person name="Kim H.J."/>
            <person name="Triplett B.A."/>
        </authorList>
    </citation>
    <scope>NUCLEOTIDE SEQUENCE [LARGE SCALE GENOMIC DNA]</scope>
    <source>
        <strain evidence="3 4">DSM 29052</strain>
    </source>
</reference>
<dbReference type="CDD" id="cd00397">
    <property type="entry name" value="DNA_BRE_C"/>
    <property type="match status" value="1"/>
</dbReference>
<dbReference type="SUPFAM" id="SSF56349">
    <property type="entry name" value="DNA breaking-rejoining enzymes"/>
    <property type="match status" value="1"/>
</dbReference>
<sequence>MKAKARTITTQVISLPEVAFTAEGAEFHPQDDFWKVADSSAVHHFKFDQVKKLLTTVVLRDFKYVVSWYLQNHSTSHAKNLFMRFCQLIRSFSDDRFPVSRIETLDIINFKSKLNVRTEYLLGALGGFFKKWHDLNLETVDPSIPKFFNEVRIRGNMKGEAVSTMDPETGPFTDLELQSISLRLNAEFAAGNITTEDYLLVILTMIFGVRPKQLASLKIQDLSAFHADDGSPLYILNVPRAKQRSTLSRSQLKPRTLIPELGKLLEAWLHHLAHNFERGEVPVPELPLFPRKGNPMPPSLAYHATAQQLGHRIILTCNRLNVQSERTGKKVKIFPRRFRHTTATRAAEEGHGELIIADLLDHSDTQNVGVYVQATPAMTRRIDKATALELAPIAQSFMGLIVQNETFAQRGDDFSSRIGSPDLGSVGSCGKYGFCDGQAPISCYTCRNFQPWLEAPHEDLLDSLVAERERIHATTNDERMAAINDHTILAVADVVNRCNLMKPEKNIDRG</sequence>
<dbReference type="Gene3D" id="1.10.443.10">
    <property type="entry name" value="Intergrase catalytic core"/>
    <property type="match status" value="1"/>
</dbReference>
<accession>A0A238VZS8</accession>
<feature type="domain" description="Tyr recombinase" evidence="2">
    <location>
        <begin position="167"/>
        <end position="384"/>
    </location>
</feature>
<evidence type="ECO:0000256" key="1">
    <source>
        <dbReference type="ARBA" id="ARBA00023172"/>
    </source>
</evidence>
<gene>
    <name evidence="3" type="ORF">SAMN06265370_1047</name>
</gene>
<protein>
    <submittedName>
        <fullName evidence="3">Phage integrase family protein</fullName>
    </submittedName>
</protein>
<dbReference type="RefSeq" id="WP_176439066.1">
    <property type="nucleotide sequence ID" value="NZ_FZNN01000004.1"/>
</dbReference>
<organism evidence="3 4">
    <name type="scientific">Puniceibacterium sediminis</name>
    <dbReference type="NCBI Taxonomy" id="1608407"/>
    <lineage>
        <taxon>Bacteria</taxon>
        <taxon>Pseudomonadati</taxon>
        <taxon>Pseudomonadota</taxon>
        <taxon>Alphaproteobacteria</taxon>
        <taxon>Rhodobacterales</taxon>
        <taxon>Paracoccaceae</taxon>
        <taxon>Puniceibacterium</taxon>
    </lineage>
</organism>
<dbReference type="AlphaFoldDB" id="A0A238VZS8"/>
<evidence type="ECO:0000313" key="4">
    <source>
        <dbReference type="Proteomes" id="UP000198417"/>
    </source>
</evidence>
<dbReference type="GO" id="GO:0003677">
    <property type="term" value="F:DNA binding"/>
    <property type="evidence" value="ECO:0007669"/>
    <property type="project" value="InterPro"/>
</dbReference>
<keyword evidence="4" id="KW-1185">Reference proteome</keyword>
<dbReference type="EMBL" id="FZNN01000004">
    <property type="protein sequence ID" value="SNR39766.1"/>
    <property type="molecule type" value="Genomic_DNA"/>
</dbReference>
<proteinExistence type="predicted"/>
<dbReference type="Pfam" id="PF00589">
    <property type="entry name" value="Phage_integrase"/>
    <property type="match status" value="1"/>
</dbReference>
<keyword evidence="1" id="KW-0233">DNA recombination</keyword>